<dbReference type="SUPFAM" id="SSF56219">
    <property type="entry name" value="DNase I-like"/>
    <property type="match status" value="1"/>
</dbReference>
<evidence type="ECO:0008006" key="3">
    <source>
        <dbReference type="Google" id="ProtNLM"/>
    </source>
</evidence>
<dbReference type="Gene3D" id="3.60.10.10">
    <property type="entry name" value="Endonuclease/exonuclease/phosphatase"/>
    <property type="match status" value="1"/>
</dbReference>
<reference evidence="1 2" key="1">
    <citation type="submission" date="2024-09" db="EMBL/GenBank/DDBJ databases">
        <title>Chromosome-scale assembly of Riccia sorocarpa.</title>
        <authorList>
            <person name="Paukszto L."/>
        </authorList>
    </citation>
    <scope>NUCLEOTIDE SEQUENCE [LARGE SCALE GENOMIC DNA]</scope>
    <source>
        <strain evidence="1">LP-2024</strain>
        <tissue evidence="1">Aerial parts of the thallus</tissue>
    </source>
</reference>
<organism evidence="1 2">
    <name type="scientific">Riccia sorocarpa</name>
    <dbReference type="NCBI Taxonomy" id="122646"/>
    <lineage>
        <taxon>Eukaryota</taxon>
        <taxon>Viridiplantae</taxon>
        <taxon>Streptophyta</taxon>
        <taxon>Embryophyta</taxon>
        <taxon>Marchantiophyta</taxon>
        <taxon>Marchantiopsida</taxon>
        <taxon>Marchantiidae</taxon>
        <taxon>Marchantiales</taxon>
        <taxon>Ricciaceae</taxon>
        <taxon>Riccia</taxon>
    </lineage>
</organism>
<gene>
    <name evidence="1" type="ORF">R1sor_025584</name>
</gene>
<sequence length="288" mass="33789">MAWAKIRWEDKIIGVMSVHAPNKRERRMAFWRQMEGLLGEEKWVILGDFNNTEVPEDARGKSALVRGSEARFWRNMTMERGLVDCFFCTAVNTGTRFTRFAKRRGRMDCSRLDRIYLTQGAQWVDHVKEVVHHSSKSLSDHVPISVILQMVQEACRRKTESYFKMCYLDIQDPIVLNKDVRREKAKVRKQAGGLADELAWRRGHLSDNPTVEEVEALANLEKKVKDQEIHEVRVWRIRCREKWLTVEDAPSRYFFTKLRAKWAKEAIEALEVEDEIVSDQEEILATIH</sequence>
<keyword evidence="2" id="KW-1185">Reference proteome</keyword>
<dbReference type="Proteomes" id="UP001633002">
    <property type="component" value="Unassembled WGS sequence"/>
</dbReference>
<dbReference type="EMBL" id="JBJQOH010000008">
    <property type="protein sequence ID" value="KAL3675636.1"/>
    <property type="molecule type" value="Genomic_DNA"/>
</dbReference>
<name>A0ABD3GAD5_9MARC</name>
<dbReference type="AlphaFoldDB" id="A0ABD3GAD5"/>
<accession>A0ABD3GAD5</accession>
<evidence type="ECO:0000313" key="2">
    <source>
        <dbReference type="Proteomes" id="UP001633002"/>
    </source>
</evidence>
<dbReference type="InterPro" id="IPR036691">
    <property type="entry name" value="Endo/exonu/phosph_ase_sf"/>
</dbReference>
<evidence type="ECO:0000313" key="1">
    <source>
        <dbReference type="EMBL" id="KAL3675636.1"/>
    </source>
</evidence>
<comment type="caution">
    <text evidence="1">The sequence shown here is derived from an EMBL/GenBank/DDBJ whole genome shotgun (WGS) entry which is preliminary data.</text>
</comment>
<proteinExistence type="predicted"/>
<protein>
    <recommendedName>
        <fullName evidence="3">Endonuclease/exonuclease/phosphatase domain-containing protein</fullName>
    </recommendedName>
</protein>